<keyword evidence="2" id="KW-1185">Reference proteome</keyword>
<dbReference type="EMBL" id="ML986488">
    <property type="protein sequence ID" value="KAF2278418.1"/>
    <property type="molecule type" value="Genomic_DNA"/>
</dbReference>
<accession>A0A6A6JRB1</accession>
<protein>
    <recommendedName>
        <fullName evidence="3">Clavaminate synthase-like protein</fullName>
    </recommendedName>
</protein>
<gene>
    <name evidence="1" type="ORF">EI97DRAFT_456820</name>
</gene>
<sequence>MAEDYQLSQDQIDFFLEHGWLKLSNCFTREQAEELQSTLWTRLGMDPNDMSTWHTERTNMPSFKEFPAETFAPKAWAGICSLLGGVARVNPEGVSKWKDSFIVNLGTPEGHNKVVKPQELTGWHVDGDFFVHYLDSPEQGLLVIPLWTDIAPGGGGTMICPAAIPHIAKHLYEHPEGVSPSFTPRAQNPEFKEEDHLTWFNNLAASMPDEAFVEATGVVGDVYLLHPLMLHSASNNRLRQVRVITNPPVSLKEPFNFDREDGNYSIVERTTMRALGKERLEGWKIQGERQMIVPKRVRIQQEMKRKEEERLRKLKEGSGVDVKVTPITA</sequence>
<evidence type="ECO:0000313" key="1">
    <source>
        <dbReference type="EMBL" id="KAF2278418.1"/>
    </source>
</evidence>
<dbReference type="SUPFAM" id="SSF51197">
    <property type="entry name" value="Clavaminate synthase-like"/>
    <property type="match status" value="1"/>
</dbReference>
<evidence type="ECO:0000313" key="2">
    <source>
        <dbReference type="Proteomes" id="UP000800097"/>
    </source>
</evidence>
<dbReference type="Gene3D" id="2.60.120.620">
    <property type="entry name" value="q2cbj1_9rhob like domain"/>
    <property type="match status" value="1"/>
</dbReference>
<organism evidence="1 2">
    <name type="scientific">Westerdykella ornata</name>
    <dbReference type="NCBI Taxonomy" id="318751"/>
    <lineage>
        <taxon>Eukaryota</taxon>
        <taxon>Fungi</taxon>
        <taxon>Dikarya</taxon>
        <taxon>Ascomycota</taxon>
        <taxon>Pezizomycotina</taxon>
        <taxon>Dothideomycetes</taxon>
        <taxon>Pleosporomycetidae</taxon>
        <taxon>Pleosporales</taxon>
        <taxon>Sporormiaceae</taxon>
        <taxon>Westerdykella</taxon>
    </lineage>
</organism>
<proteinExistence type="predicted"/>
<dbReference type="AlphaFoldDB" id="A0A6A6JRB1"/>
<evidence type="ECO:0008006" key="3">
    <source>
        <dbReference type="Google" id="ProtNLM"/>
    </source>
</evidence>
<dbReference type="Proteomes" id="UP000800097">
    <property type="component" value="Unassembled WGS sequence"/>
</dbReference>
<dbReference type="RefSeq" id="XP_033655957.1">
    <property type="nucleotide sequence ID" value="XM_033800764.1"/>
</dbReference>
<dbReference type="OrthoDB" id="4664297at2759"/>
<name>A0A6A6JRB1_WESOR</name>
<dbReference type="GeneID" id="54553939"/>
<reference evidence="1" key="1">
    <citation type="journal article" date="2020" name="Stud. Mycol.">
        <title>101 Dothideomycetes genomes: a test case for predicting lifestyles and emergence of pathogens.</title>
        <authorList>
            <person name="Haridas S."/>
            <person name="Albert R."/>
            <person name="Binder M."/>
            <person name="Bloem J."/>
            <person name="Labutti K."/>
            <person name="Salamov A."/>
            <person name="Andreopoulos B."/>
            <person name="Baker S."/>
            <person name="Barry K."/>
            <person name="Bills G."/>
            <person name="Bluhm B."/>
            <person name="Cannon C."/>
            <person name="Castanera R."/>
            <person name="Culley D."/>
            <person name="Daum C."/>
            <person name="Ezra D."/>
            <person name="Gonzalez J."/>
            <person name="Henrissat B."/>
            <person name="Kuo A."/>
            <person name="Liang C."/>
            <person name="Lipzen A."/>
            <person name="Lutzoni F."/>
            <person name="Magnuson J."/>
            <person name="Mondo S."/>
            <person name="Nolan M."/>
            <person name="Ohm R."/>
            <person name="Pangilinan J."/>
            <person name="Park H.-J."/>
            <person name="Ramirez L."/>
            <person name="Alfaro M."/>
            <person name="Sun H."/>
            <person name="Tritt A."/>
            <person name="Yoshinaga Y."/>
            <person name="Zwiers L.-H."/>
            <person name="Turgeon B."/>
            <person name="Goodwin S."/>
            <person name="Spatafora J."/>
            <person name="Crous P."/>
            <person name="Grigoriev I."/>
        </authorList>
    </citation>
    <scope>NUCLEOTIDE SEQUENCE</scope>
    <source>
        <strain evidence="1">CBS 379.55</strain>
    </source>
</reference>